<dbReference type="Gene3D" id="3.40.50.300">
    <property type="entry name" value="P-loop containing nucleotide triphosphate hydrolases"/>
    <property type="match status" value="1"/>
</dbReference>
<dbReference type="SUPFAM" id="SSF52540">
    <property type="entry name" value="P-loop containing nucleoside triphosphate hydrolases"/>
    <property type="match status" value="1"/>
</dbReference>
<keyword evidence="3" id="KW-1185">Reference proteome</keyword>
<dbReference type="AlphaFoldDB" id="A0A6I4WA90"/>
<reference evidence="2 3" key="1">
    <citation type="submission" date="2019-12" db="EMBL/GenBank/DDBJ databases">
        <title>Nocardia macrotermitis sp. nov. and Nocardia aurantia sp. nov., isolated from the gut of the fungus growing-termite Macrotermes natalensis.</title>
        <authorList>
            <person name="Christine B."/>
            <person name="Rene B."/>
        </authorList>
    </citation>
    <scope>NUCLEOTIDE SEQUENCE [LARGE SCALE GENOMIC DNA]</scope>
    <source>
        <strain evidence="2 3">DSM 102126</strain>
    </source>
</reference>
<dbReference type="Pfam" id="PF13481">
    <property type="entry name" value="AAA_25"/>
    <property type="match status" value="1"/>
</dbReference>
<dbReference type="OrthoDB" id="9775547at2"/>
<sequence length="377" mass="39776">MSADRTEPDGSLVDADGRTVPPEESAWGETDRAVSWNAADLLSVTFEPPRWAVPGLLSEGVTVLAGLPKVGKSWLALDLAVSVASGGKALGKIDLQPGPALYLALEGTGRRLQSRLRTVLAGGPAPRGLTCVIECPPLDQGGADQIAGWLDAHPDARLVVIDVFAKVRGPRPAGMSSYDADYRSVGEIKAVADRYGVAVLLVHHTRKAESDDFLADVSGTNGIAGAADAITVLRRTRGRADGVLLITGRDVDESEHALSFDPAHRAWRLLDQPAGELALPDTRLTILAHLRHQPGQGPRQISDATGVAYELAKKTVTRMATDNQLHTDGKGHYYATDQTEPRPSPPSSALINHGIDGDSTPLAPSPIPLNPSEGTSP</sequence>
<dbReference type="Proteomes" id="UP000431901">
    <property type="component" value="Unassembled WGS sequence"/>
</dbReference>
<dbReference type="InterPro" id="IPR027417">
    <property type="entry name" value="P-loop_NTPase"/>
</dbReference>
<accession>A0A6I4WA90</accession>
<feature type="region of interest" description="Disordered" evidence="1">
    <location>
        <begin position="323"/>
        <end position="377"/>
    </location>
</feature>
<gene>
    <name evidence="2" type="ORF">GQ466_16595</name>
</gene>
<evidence type="ECO:0000256" key="1">
    <source>
        <dbReference type="SAM" id="MobiDB-lite"/>
    </source>
</evidence>
<protein>
    <submittedName>
        <fullName evidence="2">AAA family ATPase</fullName>
    </submittedName>
</protein>
<organism evidence="2 3">
    <name type="scientific">Actinomadura rayongensis</name>
    <dbReference type="NCBI Taxonomy" id="1429076"/>
    <lineage>
        <taxon>Bacteria</taxon>
        <taxon>Bacillati</taxon>
        <taxon>Actinomycetota</taxon>
        <taxon>Actinomycetes</taxon>
        <taxon>Streptosporangiales</taxon>
        <taxon>Thermomonosporaceae</taxon>
        <taxon>Actinomadura</taxon>
    </lineage>
</organism>
<feature type="region of interest" description="Disordered" evidence="1">
    <location>
        <begin position="1"/>
        <end position="28"/>
    </location>
</feature>
<proteinExistence type="predicted"/>
<evidence type="ECO:0000313" key="2">
    <source>
        <dbReference type="EMBL" id="MXQ65650.1"/>
    </source>
</evidence>
<comment type="caution">
    <text evidence="2">The sequence shown here is derived from an EMBL/GenBank/DDBJ whole genome shotgun (WGS) entry which is preliminary data.</text>
</comment>
<name>A0A6I4WA90_9ACTN</name>
<evidence type="ECO:0000313" key="3">
    <source>
        <dbReference type="Proteomes" id="UP000431901"/>
    </source>
</evidence>
<dbReference type="EMBL" id="WUTW01000002">
    <property type="protein sequence ID" value="MXQ65650.1"/>
    <property type="molecule type" value="Genomic_DNA"/>
</dbReference>